<dbReference type="Proteomes" id="UP000268192">
    <property type="component" value="Chromosome"/>
</dbReference>
<reference evidence="1 2" key="1">
    <citation type="submission" date="2018-09" db="EMBL/GenBank/DDBJ databases">
        <title>Marinorhizobium profundi gen. nov., sp. nov., isolated from a deep-sea sediment sample from the New Britain Trench and proposal of Marinorhizobiaceae fam. nov. in the order Rhizobiales of the class Alphaproteobacteria.</title>
        <authorList>
            <person name="Cao J."/>
        </authorList>
    </citation>
    <scope>NUCLEOTIDE SEQUENCE [LARGE SCALE GENOMIC DNA]</scope>
    <source>
        <strain evidence="1 2">WS11</strain>
    </source>
</reference>
<protein>
    <submittedName>
        <fullName evidence="1">Capsular biosynthesis protein</fullName>
    </submittedName>
</protein>
<dbReference type="RefSeq" id="WP_126010862.1">
    <property type="nucleotide sequence ID" value="NZ_CP032509.1"/>
</dbReference>
<dbReference type="InterPro" id="IPR007833">
    <property type="entry name" value="Capsule_polysaccharide_synth"/>
</dbReference>
<dbReference type="Pfam" id="PF05159">
    <property type="entry name" value="Capsule_synth"/>
    <property type="match status" value="1"/>
</dbReference>
<dbReference type="EMBL" id="CP032509">
    <property type="protein sequence ID" value="AZN72539.1"/>
    <property type="molecule type" value="Genomic_DNA"/>
</dbReference>
<dbReference type="KEGG" id="abaw:D5400_15805"/>
<dbReference type="CDD" id="cd16441">
    <property type="entry name" value="beta_Kdo_transferase_KpsS"/>
    <property type="match status" value="1"/>
</dbReference>
<dbReference type="AlphaFoldDB" id="A0A3S9B6H7"/>
<sequence>MSDTKRLTILFLQGHPSRFWSALGDGLDAAGHRVLKINFSLGDRVFWRRKGAFDYRGRMGNWGAWLTDFIRTKGVTDIYYYADRLPYHAEALEISRSLGVRCWAVEFGYLRPDWLTFEPEAMGARSLFPKTREGIAERAERHVLPDLRPRYHHTFSEEAFGEVTFALLSEVGRPAYPFYRSDRYYWPGFDYLAWLVVLAGELRAKRRAGEVEARLMRDNAPYNMVAMQLQQDYQIRASSPYDHLEEFLEEIVSSFAQNAPADRRLLFKMHPLDNGLENWPRRLKRLEKRYGIVGRTDLIRGGDLGNLIRSSQGVIYVNSTVGLHCIMNRKPSIAMGSAVFDIDGLTHQGGIDSFWRDPEPVDGPFLELFLRALMDIQVRGTFYGEEGREAAIAEIVRRMDALAESGETGYGLPPLPLAH</sequence>
<organism evidence="1 2">
    <name type="scientific">Georhizobium profundi</name>
    <dbReference type="NCBI Taxonomy" id="2341112"/>
    <lineage>
        <taxon>Bacteria</taxon>
        <taxon>Pseudomonadati</taxon>
        <taxon>Pseudomonadota</taxon>
        <taxon>Alphaproteobacteria</taxon>
        <taxon>Hyphomicrobiales</taxon>
        <taxon>Rhizobiaceae</taxon>
        <taxon>Georhizobium</taxon>
    </lineage>
</organism>
<dbReference type="OrthoDB" id="9794206at2"/>
<dbReference type="GO" id="GO:0000271">
    <property type="term" value="P:polysaccharide biosynthetic process"/>
    <property type="evidence" value="ECO:0007669"/>
    <property type="project" value="InterPro"/>
</dbReference>
<dbReference type="GO" id="GO:0015774">
    <property type="term" value="P:polysaccharide transport"/>
    <property type="evidence" value="ECO:0007669"/>
    <property type="project" value="InterPro"/>
</dbReference>
<name>A0A3S9B6H7_9HYPH</name>
<proteinExistence type="predicted"/>
<evidence type="ECO:0000313" key="2">
    <source>
        <dbReference type="Proteomes" id="UP000268192"/>
    </source>
</evidence>
<gene>
    <name evidence="1" type="ORF">D5400_15805</name>
</gene>
<evidence type="ECO:0000313" key="1">
    <source>
        <dbReference type="EMBL" id="AZN72539.1"/>
    </source>
</evidence>
<keyword evidence="2" id="KW-1185">Reference proteome</keyword>
<accession>A0A3S9B6H7</accession>